<keyword evidence="2" id="KW-1133">Transmembrane helix</keyword>
<feature type="region of interest" description="Disordered" evidence="1">
    <location>
        <begin position="384"/>
        <end position="413"/>
    </location>
</feature>
<organism evidence="3 4">
    <name type="scientific">Schistosoma margrebowiei</name>
    <dbReference type="NCBI Taxonomy" id="48269"/>
    <lineage>
        <taxon>Eukaryota</taxon>
        <taxon>Metazoa</taxon>
        <taxon>Spiralia</taxon>
        <taxon>Lophotrochozoa</taxon>
        <taxon>Platyhelminthes</taxon>
        <taxon>Trematoda</taxon>
        <taxon>Digenea</taxon>
        <taxon>Strigeidida</taxon>
        <taxon>Schistosomatoidea</taxon>
        <taxon>Schistosomatidae</taxon>
        <taxon>Schistosoma</taxon>
    </lineage>
</organism>
<accession>A0AA85AIQ5</accession>
<feature type="region of interest" description="Disordered" evidence="1">
    <location>
        <begin position="53"/>
        <end position="86"/>
    </location>
</feature>
<dbReference type="AlphaFoldDB" id="A0AA85AIQ5"/>
<dbReference type="WBParaSite" id="SMRG1_87850.1">
    <property type="protein sequence ID" value="SMRG1_87850.1"/>
    <property type="gene ID" value="SMRG1_87850"/>
</dbReference>
<feature type="region of interest" description="Disordered" evidence="1">
    <location>
        <begin position="610"/>
        <end position="644"/>
    </location>
</feature>
<reference evidence="4" key="1">
    <citation type="submission" date="2023-11" db="UniProtKB">
        <authorList>
            <consortium name="WormBaseParasite"/>
        </authorList>
    </citation>
    <scope>IDENTIFICATION</scope>
</reference>
<feature type="region of interest" description="Disordered" evidence="1">
    <location>
        <begin position="586"/>
        <end position="605"/>
    </location>
</feature>
<proteinExistence type="predicted"/>
<feature type="compositionally biased region" description="Basic residues" evidence="1">
    <location>
        <begin position="634"/>
        <end position="644"/>
    </location>
</feature>
<dbReference type="Proteomes" id="UP000050790">
    <property type="component" value="Unassembled WGS sequence"/>
</dbReference>
<keyword evidence="2" id="KW-0812">Transmembrane</keyword>
<evidence type="ECO:0000256" key="1">
    <source>
        <dbReference type="SAM" id="MobiDB-lite"/>
    </source>
</evidence>
<evidence type="ECO:0000256" key="2">
    <source>
        <dbReference type="SAM" id="Phobius"/>
    </source>
</evidence>
<feature type="compositionally biased region" description="Low complexity" evidence="1">
    <location>
        <begin position="391"/>
        <end position="407"/>
    </location>
</feature>
<feature type="compositionally biased region" description="Low complexity" evidence="1">
    <location>
        <begin position="586"/>
        <end position="603"/>
    </location>
</feature>
<sequence>MIPSDGSQLFGLYGYLILVIFLALVYIVLHLFPDIRACLSWRKFIEATKHTNANTSTSNTSENIVSQSTNGVQSIHSKKNPTLRKRSIRKITTTTTLSSTAKSFSPSPSSTKLPDKSSSFSSSVNSFNSTECCQKLDDILKDDQNECVHDTNLCSVKQKPVANELMMTNKSIVSKDKDIITSTIHEVVKTSNSSGSSTIAKSLKTKKSNPIHHESLSSLTSSSTVPEPLNNSRISTPVLDTFVTPQALDTTGNDDGEWLCANMKTVRRRRRNNNNNKDIKHLMSADNNDNVHVDDTKLGRHVLQQQPIELSSLIVAEENIQNKSNSTHDIGSSDQQYLITGQDAINSKTNKNLEPDSSHQSVVECCKNTSSMIENVNSSLKKRSLMDQSVSSTTANTTATTTTTSSNDASLGVLHSNPAITSKRKRRNIQRKKSTDEIIINNENIESYSILCNENQFDDNNSMLSGTTTTTTTPINSSIKRNLDKQNDDDESGFELIELSNTSSTVSSAVESDELEMHSSLITTTTTTAETSLLPQASISPPDLLSHFPPLIKADNGDPISVTMEVELLESGRHPQANKLLKLALSSNNNNNSNSQTSNQQEQLTDDVVGGTCTISSSSSSSSSNINNNSNKNATKRSKARKAD</sequence>
<feature type="compositionally biased region" description="Basic residues" evidence="1">
    <location>
        <begin position="76"/>
        <end position="86"/>
    </location>
</feature>
<feature type="compositionally biased region" description="Polar residues" evidence="1">
    <location>
        <begin position="190"/>
        <end position="200"/>
    </location>
</feature>
<evidence type="ECO:0000313" key="4">
    <source>
        <dbReference type="WBParaSite" id="SMRG1_87850.1"/>
    </source>
</evidence>
<feature type="transmembrane region" description="Helical" evidence="2">
    <location>
        <begin position="12"/>
        <end position="32"/>
    </location>
</feature>
<name>A0AA85AIQ5_9TREM</name>
<feature type="compositionally biased region" description="Low complexity" evidence="1">
    <location>
        <begin position="53"/>
        <end position="66"/>
    </location>
</feature>
<protein>
    <submittedName>
        <fullName evidence="4">Histone-lysine N-methyltransferase ash1</fullName>
    </submittedName>
</protein>
<feature type="compositionally biased region" description="Low complexity" evidence="1">
    <location>
        <begin position="615"/>
        <end position="631"/>
    </location>
</feature>
<evidence type="ECO:0000313" key="3">
    <source>
        <dbReference type="Proteomes" id="UP000050790"/>
    </source>
</evidence>
<feature type="region of interest" description="Disordered" evidence="1">
    <location>
        <begin position="190"/>
        <end position="232"/>
    </location>
</feature>
<keyword evidence="2" id="KW-0472">Membrane</keyword>